<keyword evidence="6 9" id="KW-0560">Oxidoreductase</keyword>
<dbReference type="GO" id="GO:0071949">
    <property type="term" value="F:FAD binding"/>
    <property type="evidence" value="ECO:0007669"/>
    <property type="project" value="TreeGrafter"/>
</dbReference>
<organism evidence="11 12">
    <name type="scientific">Rubrimonas cliftonensis</name>
    <dbReference type="NCBI Taxonomy" id="89524"/>
    <lineage>
        <taxon>Bacteria</taxon>
        <taxon>Pseudomonadati</taxon>
        <taxon>Pseudomonadota</taxon>
        <taxon>Alphaproteobacteria</taxon>
        <taxon>Rhodobacterales</taxon>
        <taxon>Paracoccaceae</taxon>
        <taxon>Rubrimonas</taxon>
    </lineage>
</organism>
<evidence type="ECO:0000256" key="7">
    <source>
        <dbReference type="ARBA" id="ARBA00034478"/>
    </source>
</evidence>
<dbReference type="InterPro" id="IPR029041">
    <property type="entry name" value="FAD-linked_oxidoreductase-like"/>
</dbReference>
<sequence>MKGAAQDAPNRAGSLADLVRPYPEPPAGHVSDSRLEAVLRSGRFAVTAELNPPDSADPADVFEAARPLAEVADAINATDASGANCHMSSIGICALLTRAGHGTVYQISCRDRNRIAIQGDVLGAAAMGVRNVLCLTGDGVGAGDQPGARPVFDFDSVSLVRAIRTMRDDGVFLSGRRITRPPRLFIGAAENPCAEPRDWRPERLAKKVEAGADFIQTNYIFDLPVFEAFMARVRDLGLDRRVFILAGVGPLASARAARWMRSNVPGVHIPDAVIDRLERAANPAEEGKRLCIELIGRMREIHGVAGVHVMAYRREHLVSEIVHASGALDGRRPWLRHPDA</sequence>
<dbReference type="PANTHER" id="PTHR45754:SF3">
    <property type="entry name" value="METHYLENETETRAHYDROFOLATE REDUCTASE (NADPH)"/>
    <property type="match status" value="1"/>
</dbReference>
<dbReference type="Gene3D" id="3.20.20.220">
    <property type="match status" value="1"/>
</dbReference>
<dbReference type="CDD" id="cd00537">
    <property type="entry name" value="MTHFR"/>
    <property type="match status" value="1"/>
</dbReference>
<name>A0A1H4E744_9RHOB</name>
<evidence type="ECO:0000256" key="1">
    <source>
        <dbReference type="ARBA" id="ARBA00001974"/>
    </source>
</evidence>
<comment type="pathway">
    <text evidence="2 9">One-carbon metabolism; tetrahydrofolate interconversion.</text>
</comment>
<dbReference type="GO" id="GO:0106312">
    <property type="term" value="F:methylenetetrahydrofolate reductase (NADH) activity"/>
    <property type="evidence" value="ECO:0007669"/>
    <property type="project" value="UniProtKB-EC"/>
</dbReference>
<dbReference type="InterPro" id="IPR003171">
    <property type="entry name" value="Mehydrof_redctse-like"/>
</dbReference>
<gene>
    <name evidence="11" type="ORF">SAMN05444370_11273</name>
</gene>
<dbReference type="GO" id="GO:0005829">
    <property type="term" value="C:cytosol"/>
    <property type="evidence" value="ECO:0007669"/>
    <property type="project" value="TreeGrafter"/>
</dbReference>
<keyword evidence="4 9" id="KW-0285">Flavoprotein</keyword>
<evidence type="ECO:0000256" key="5">
    <source>
        <dbReference type="ARBA" id="ARBA00022827"/>
    </source>
</evidence>
<evidence type="ECO:0000256" key="3">
    <source>
        <dbReference type="ARBA" id="ARBA00006743"/>
    </source>
</evidence>
<dbReference type="PANTHER" id="PTHR45754">
    <property type="entry name" value="METHYLENETETRAHYDROFOLATE REDUCTASE"/>
    <property type="match status" value="1"/>
</dbReference>
<keyword evidence="5 9" id="KW-0274">FAD</keyword>
<evidence type="ECO:0000256" key="10">
    <source>
        <dbReference type="SAM" id="MobiDB-lite"/>
    </source>
</evidence>
<evidence type="ECO:0000256" key="9">
    <source>
        <dbReference type="RuleBase" id="RU003862"/>
    </source>
</evidence>
<proteinExistence type="inferred from homology"/>
<dbReference type="OrthoDB" id="9803687at2"/>
<evidence type="ECO:0000313" key="11">
    <source>
        <dbReference type="EMBL" id="SEA80558.1"/>
    </source>
</evidence>
<feature type="region of interest" description="Disordered" evidence="10">
    <location>
        <begin position="1"/>
        <end position="31"/>
    </location>
</feature>
<keyword evidence="12" id="KW-1185">Reference proteome</keyword>
<evidence type="ECO:0000256" key="8">
    <source>
        <dbReference type="ARBA" id="ARBA00048628"/>
    </source>
</evidence>
<evidence type="ECO:0000256" key="2">
    <source>
        <dbReference type="ARBA" id="ARBA00004777"/>
    </source>
</evidence>
<evidence type="ECO:0000256" key="4">
    <source>
        <dbReference type="ARBA" id="ARBA00022630"/>
    </source>
</evidence>
<accession>A0A1H4E744</accession>
<dbReference type="STRING" id="89524.SAMN05444370_11273"/>
<comment type="catalytic activity">
    <reaction evidence="8">
        <text>(6S)-5-methyl-5,6,7,8-tetrahydrofolate + NAD(+) = (6R)-5,10-methylene-5,6,7,8-tetrahydrofolate + NADH + H(+)</text>
        <dbReference type="Rhea" id="RHEA:19821"/>
        <dbReference type="ChEBI" id="CHEBI:15378"/>
        <dbReference type="ChEBI" id="CHEBI:15636"/>
        <dbReference type="ChEBI" id="CHEBI:18608"/>
        <dbReference type="ChEBI" id="CHEBI:57540"/>
        <dbReference type="ChEBI" id="CHEBI:57945"/>
        <dbReference type="EC" id="1.5.1.54"/>
    </reaction>
    <physiologicalReaction direction="right-to-left" evidence="8">
        <dbReference type="Rhea" id="RHEA:19823"/>
    </physiologicalReaction>
</comment>
<reference evidence="11 12" key="1">
    <citation type="submission" date="2016-10" db="EMBL/GenBank/DDBJ databases">
        <authorList>
            <person name="de Groot N.N."/>
        </authorList>
    </citation>
    <scope>NUCLEOTIDE SEQUENCE [LARGE SCALE GENOMIC DNA]</scope>
    <source>
        <strain evidence="11 12">DSM 15345</strain>
    </source>
</reference>
<comment type="cofactor">
    <cofactor evidence="1 9">
        <name>FAD</name>
        <dbReference type="ChEBI" id="CHEBI:57692"/>
    </cofactor>
</comment>
<dbReference type="RefSeq" id="WP_093255042.1">
    <property type="nucleotide sequence ID" value="NZ_FNQM01000012.1"/>
</dbReference>
<evidence type="ECO:0000256" key="6">
    <source>
        <dbReference type="ARBA" id="ARBA00023002"/>
    </source>
</evidence>
<protein>
    <recommendedName>
        <fullName evidence="9">Methylenetetrahydrofolate reductase</fullName>
    </recommendedName>
</protein>
<dbReference type="EMBL" id="FNQM01000012">
    <property type="protein sequence ID" value="SEA80558.1"/>
    <property type="molecule type" value="Genomic_DNA"/>
</dbReference>
<dbReference type="GO" id="GO:0035999">
    <property type="term" value="P:tetrahydrofolate interconversion"/>
    <property type="evidence" value="ECO:0007669"/>
    <property type="project" value="UniProtKB-UniPathway"/>
</dbReference>
<comment type="similarity">
    <text evidence="3 9">Belongs to the methylenetetrahydrofolate reductase family.</text>
</comment>
<dbReference type="UniPathway" id="UPA00193"/>
<dbReference type="Proteomes" id="UP000198703">
    <property type="component" value="Unassembled WGS sequence"/>
</dbReference>
<dbReference type="GO" id="GO:0009086">
    <property type="term" value="P:methionine biosynthetic process"/>
    <property type="evidence" value="ECO:0007669"/>
    <property type="project" value="TreeGrafter"/>
</dbReference>
<dbReference type="SUPFAM" id="SSF51730">
    <property type="entry name" value="FAD-linked oxidoreductase"/>
    <property type="match status" value="1"/>
</dbReference>
<dbReference type="AlphaFoldDB" id="A0A1H4E744"/>
<dbReference type="Pfam" id="PF02219">
    <property type="entry name" value="MTHFR"/>
    <property type="match status" value="1"/>
</dbReference>
<evidence type="ECO:0000313" key="12">
    <source>
        <dbReference type="Proteomes" id="UP000198703"/>
    </source>
</evidence>
<comment type="pathway">
    <text evidence="7">Amino-acid biosynthesis; L-methionine biosynthesis via de novo pathway.</text>
</comment>